<dbReference type="Proteomes" id="UP001143370">
    <property type="component" value="Unassembled WGS sequence"/>
</dbReference>
<keyword evidence="1" id="KW-0812">Transmembrane</keyword>
<gene>
    <name evidence="2" type="ORF">GCM10017643_33770</name>
</gene>
<evidence type="ECO:0000313" key="3">
    <source>
        <dbReference type="Proteomes" id="UP001143370"/>
    </source>
</evidence>
<dbReference type="AlphaFoldDB" id="A0A9W6J996"/>
<reference evidence="2" key="1">
    <citation type="journal article" date="2014" name="Int. J. Syst. Evol. Microbiol.">
        <title>Complete genome sequence of Corynebacterium casei LMG S-19264T (=DSM 44701T), isolated from a smear-ripened cheese.</title>
        <authorList>
            <consortium name="US DOE Joint Genome Institute (JGI-PGF)"/>
            <person name="Walter F."/>
            <person name="Albersmeier A."/>
            <person name="Kalinowski J."/>
            <person name="Ruckert C."/>
        </authorList>
    </citation>
    <scope>NUCLEOTIDE SEQUENCE</scope>
    <source>
        <strain evidence="2">VKM B-2484</strain>
    </source>
</reference>
<evidence type="ECO:0000313" key="2">
    <source>
        <dbReference type="EMBL" id="GLK73260.1"/>
    </source>
</evidence>
<keyword evidence="1" id="KW-0472">Membrane</keyword>
<dbReference type="EMBL" id="BSFJ01000025">
    <property type="protein sequence ID" value="GLK73260.1"/>
    <property type="molecule type" value="Genomic_DNA"/>
</dbReference>
<accession>A0A9W6J996</accession>
<name>A0A9W6J996_9HYPH</name>
<reference evidence="2" key="2">
    <citation type="submission" date="2023-01" db="EMBL/GenBank/DDBJ databases">
        <authorList>
            <person name="Sun Q."/>
            <person name="Evtushenko L."/>
        </authorList>
    </citation>
    <scope>NUCLEOTIDE SEQUENCE</scope>
    <source>
        <strain evidence="2">VKM B-2484</strain>
    </source>
</reference>
<proteinExistence type="predicted"/>
<evidence type="ECO:0000256" key="1">
    <source>
        <dbReference type="SAM" id="Phobius"/>
    </source>
</evidence>
<comment type="caution">
    <text evidence="2">The sequence shown here is derived from an EMBL/GenBank/DDBJ whole genome shotgun (WGS) entry which is preliminary data.</text>
</comment>
<feature type="transmembrane region" description="Helical" evidence="1">
    <location>
        <begin position="87"/>
        <end position="107"/>
    </location>
</feature>
<keyword evidence="1" id="KW-1133">Transmembrane helix</keyword>
<organism evidence="2 3">
    <name type="scientific">Ancylobacter dichloromethanicus</name>
    <dbReference type="NCBI Taxonomy" id="518825"/>
    <lineage>
        <taxon>Bacteria</taxon>
        <taxon>Pseudomonadati</taxon>
        <taxon>Pseudomonadota</taxon>
        <taxon>Alphaproteobacteria</taxon>
        <taxon>Hyphomicrobiales</taxon>
        <taxon>Xanthobacteraceae</taxon>
        <taxon>Ancylobacter</taxon>
    </lineage>
</organism>
<dbReference type="RefSeq" id="WP_246544626.1">
    <property type="nucleotide sequence ID" value="NZ_BSFJ01000025.1"/>
</dbReference>
<keyword evidence="3" id="KW-1185">Reference proteome</keyword>
<protein>
    <submittedName>
        <fullName evidence="2">Uncharacterized protein</fullName>
    </submittedName>
</protein>
<sequence length="112" mass="11299">MAPTPDEPARLQEPLRKALPALLPPQAADQAADMAAAGVPAAATGPAAASAFDWLAAPTTHPEEMKAAYEVRLGPLRLSAGARMTPAAVIAAGVCTGIILLGVAVVIRAGRR</sequence>